<feature type="domain" description="Cytochrome b5 heme-binding" evidence="7">
    <location>
        <begin position="513"/>
        <end position="572"/>
    </location>
</feature>
<comment type="caution">
    <text evidence="8">The sequence shown here is derived from an EMBL/GenBank/DDBJ whole genome shotgun (WGS) entry which is preliminary data.</text>
</comment>
<dbReference type="EC" id="1.2.1.84" evidence="6"/>
<gene>
    <name evidence="8" type="ORF">ABL_01524</name>
</gene>
<keyword evidence="5" id="KW-0276">Fatty acid metabolism</keyword>
<evidence type="ECO:0000313" key="9">
    <source>
        <dbReference type="Proteomes" id="UP000068243"/>
    </source>
</evidence>
<sequence length="585" mass="66272">MWKYYNEKSVLVTGGTGFLGTALIHRLITTTSLSCIYLVCRGGIDDLRAKWEANLSAEIANMLLESKKLVVLEGDVTFPSMGLSKSDQEMLRENINIVIHAASPINLGRPIHTVSRGIIGATEMVAEFASSFRALDRFVYVSTAYTNAHIHEKSPGSDLVITEDFYHLNKEGNPLDEWSAVQKYGTSETYEANDFPWAYAYAKHLTERLLALKFAEMGGEEKLLIIRPSIIGPAQRMPFPGYCVPMSSPCSVVAAGLMLIPSWRFQIATQTPTPEINNHHDVVPVDVVVDRLLCHLVIGTQGCVHAVSGVKSRFSFETLWQSIMKCRQIPWDLRPVWIADGWKSHNQHEISRLYTVIGTSFAFSEDKTVRISNELSKTTSDLNLFTEVDMVGHLLAQPQHLRFIMDRFSPLLALGEGYHNFHHSFPSDYRNAEKWWQYDPTKWIIWIWGQLGLAYDLKTFADNEILKCRLQQRQRLLDHEKLQLDWGIPIESLPVIQWRDYIYQIEVSKRPLIVISGIVHDVSRFIDTHPGGRTMIQSGIGKDATSMFKGGVYMHAKSAHNQLAKMRVAVIHGGGEVAEYQRQEE</sequence>
<dbReference type="InterPro" id="IPR026055">
    <property type="entry name" value="FAR"/>
</dbReference>
<dbReference type="OMA" id="HNQHEIS"/>
<dbReference type="VEuPathDB" id="FungiDB:An07g01960"/>
<dbReference type="VEuPathDB" id="FungiDB:ASPNIDRAFT2_1173782"/>
<dbReference type="InterPro" id="IPR036400">
    <property type="entry name" value="Cyt_B5-like_heme/steroid_sf"/>
</dbReference>
<evidence type="ECO:0000256" key="1">
    <source>
        <dbReference type="ARBA" id="ARBA00022516"/>
    </source>
</evidence>
<evidence type="ECO:0000256" key="4">
    <source>
        <dbReference type="ARBA" id="ARBA00023004"/>
    </source>
</evidence>
<dbReference type="GO" id="GO:0102965">
    <property type="term" value="F:alcohol-forming long-chain fatty acyl-CoA reductase activity"/>
    <property type="evidence" value="ECO:0007669"/>
    <property type="project" value="UniProtKB-EC"/>
</dbReference>
<dbReference type="VEuPathDB" id="FungiDB:An14g04760"/>
<dbReference type="EMBL" id="BCMY01000002">
    <property type="protein sequence ID" value="GAQ36165.1"/>
    <property type="molecule type" value="Genomic_DNA"/>
</dbReference>
<dbReference type="GO" id="GO:0035336">
    <property type="term" value="P:long-chain fatty-acyl-CoA metabolic process"/>
    <property type="evidence" value="ECO:0007669"/>
    <property type="project" value="TreeGrafter"/>
</dbReference>
<keyword evidence="5" id="KW-0275">Fatty acid biosynthesis</keyword>
<keyword evidence="2" id="KW-0349">Heme</keyword>
<dbReference type="Pfam" id="PF00173">
    <property type="entry name" value="Cyt-b5"/>
    <property type="match status" value="1"/>
</dbReference>
<dbReference type="VEuPathDB" id="FungiDB:ATCC64974_3980"/>
<organism evidence="8 9">
    <name type="scientific">Aspergillus niger</name>
    <dbReference type="NCBI Taxonomy" id="5061"/>
    <lineage>
        <taxon>Eukaryota</taxon>
        <taxon>Fungi</taxon>
        <taxon>Dikarya</taxon>
        <taxon>Ascomycota</taxon>
        <taxon>Pezizomycotina</taxon>
        <taxon>Eurotiomycetes</taxon>
        <taxon>Eurotiomycetidae</taxon>
        <taxon>Eurotiales</taxon>
        <taxon>Aspergillaceae</taxon>
        <taxon>Aspergillus</taxon>
        <taxon>Aspergillus subgen. Circumdati</taxon>
    </lineage>
</organism>
<dbReference type="InterPro" id="IPR001522">
    <property type="entry name" value="FADS-1_CS"/>
</dbReference>
<keyword evidence="1 6" id="KW-0444">Lipid biosynthesis</keyword>
<keyword evidence="4" id="KW-0408">Iron</keyword>
<keyword evidence="3" id="KW-0479">Metal-binding</keyword>
<dbReference type="AlphaFoldDB" id="A0A100I7K9"/>
<dbReference type="PROSITE" id="PS00191">
    <property type="entry name" value="CYTOCHROME_B5_1"/>
    <property type="match status" value="1"/>
</dbReference>
<dbReference type="VEuPathDB" id="FungiDB:M747DRAFT_250952"/>
<keyword evidence="6" id="KW-0443">Lipid metabolism</keyword>
<evidence type="ECO:0000256" key="3">
    <source>
        <dbReference type="ARBA" id="ARBA00022723"/>
    </source>
</evidence>
<proteinExistence type="inferred from homology"/>
<evidence type="ECO:0000256" key="2">
    <source>
        <dbReference type="ARBA" id="ARBA00022617"/>
    </source>
</evidence>
<dbReference type="PANTHER" id="PTHR11011:SF45">
    <property type="entry name" value="FATTY ACYL-COA REDUCTASE CG8306-RELATED"/>
    <property type="match status" value="1"/>
</dbReference>
<protein>
    <recommendedName>
        <fullName evidence="6">Fatty acyl-CoA reductase</fullName>
        <ecNumber evidence="6">1.2.1.84</ecNumber>
    </recommendedName>
</protein>
<evidence type="ECO:0000313" key="8">
    <source>
        <dbReference type="EMBL" id="GAQ36165.1"/>
    </source>
</evidence>
<dbReference type="InterPro" id="IPR001199">
    <property type="entry name" value="Cyt_B5-like_heme/steroid-bd"/>
</dbReference>
<evidence type="ECO:0000256" key="5">
    <source>
        <dbReference type="ARBA" id="ARBA00023160"/>
    </source>
</evidence>
<dbReference type="Gene3D" id="3.40.50.720">
    <property type="entry name" value="NAD(P)-binding Rossmann-like Domain"/>
    <property type="match status" value="1"/>
</dbReference>
<dbReference type="Pfam" id="PF07993">
    <property type="entry name" value="NAD_binding_4"/>
    <property type="match status" value="1"/>
</dbReference>
<dbReference type="InterPro" id="IPR036291">
    <property type="entry name" value="NAD(P)-bd_dom_sf"/>
</dbReference>
<dbReference type="GO" id="GO:0005777">
    <property type="term" value="C:peroxisome"/>
    <property type="evidence" value="ECO:0007669"/>
    <property type="project" value="TreeGrafter"/>
</dbReference>
<dbReference type="InterPro" id="IPR018506">
    <property type="entry name" value="Cyt_B5_heme-BS"/>
</dbReference>
<evidence type="ECO:0000256" key="6">
    <source>
        <dbReference type="RuleBase" id="RU363097"/>
    </source>
</evidence>
<name>A0A100I7K9_ASPNG</name>
<dbReference type="PANTHER" id="PTHR11011">
    <property type="entry name" value="MALE STERILITY PROTEIN 2-RELATED"/>
    <property type="match status" value="1"/>
</dbReference>
<dbReference type="GO" id="GO:0006633">
    <property type="term" value="P:fatty acid biosynthetic process"/>
    <property type="evidence" value="ECO:0007669"/>
    <property type="project" value="UniProtKB-KW"/>
</dbReference>
<dbReference type="PROSITE" id="PS50255">
    <property type="entry name" value="CYTOCHROME_B5_2"/>
    <property type="match status" value="1"/>
</dbReference>
<dbReference type="Gene3D" id="3.10.120.10">
    <property type="entry name" value="Cytochrome b5-like heme/steroid binding domain"/>
    <property type="match status" value="1"/>
</dbReference>
<dbReference type="GO" id="GO:0046872">
    <property type="term" value="F:metal ion binding"/>
    <property type="evidence" value="ECO:0007669"/>
    <property type="project" value="UniProtKB-KW"/>
</dbReference>
<dbReference type="GO" id="GO:0080019">
    <property type="term" value="F:alcohol-forming very long-chain fatty acyl-CoA reductase activity"/>
    <property type="evidence" value="ECO:0007669"/>
    <property type="project" value="InterPro"/>
</dbReference>
<dbReference type="VEuPathDB" id="FungiDB:ASPNIDRAFT2_1202606"/>
<dbReference type="InterPro" id="IPR013120">
    <property type="entry name" value="FAR_NAD-bd"/>
</dbReference>
<dbReference type="GO" id="GO:0020037">
    <property type="term" value="F:heme binding"/>
    <property type="evidence" value="ECO:0007669"/>
    <property type="project" value="InterPro"/>
</dbReference>
<accession>A0A100I7K9</accession>
<dbReference type="SUPFAM" id="SSF51735">
    <property type="entry name" value="NAD(P)-binding Rossmann-fold domains"/>
    <property type="match status" value="1"/>
</dbReference>
<comment type="catalytic activity">
    <reaction evidence="6">
        <text>a long-chain fatty acyl-CoA + 2 NADPH + 2 H(+) = a long-chain primary fatty alcohol + 2 NADP(+) + CoA</text>
        <dbReference type="Rhea" id="RHEA:52716"/>
        <dbReference type="ChEBI" id="CHEBI:15378"/>
        <dbReference type="ChEBI" id="CHEBI:57287"/>
        <dbReference type="ChEBI" id="CHEBI:57783"/>
        <dbReference type="ChEBI" id="CHEBI:58349"/>
        <dbReference type="ChEBI" id="CHEBI:77396"/>
        <dbReference type="ChEBI" id="CHEBI:83139"/>
        <dbReference type="EC" id="1.2.1.84"/>
    </reaction>
</comment>
<dbReference type="OrthoDB" id="429813at2759"/>
<dbReference type="Proteomes" id="UP000068243">
    <property type="component" value="Unassembled WGS sequence"/>
</dbReference>
<dbReference type="VEuPathDB" id="FungiDB:ATCC64974_44580"/>
<dbReference type="SUPFAM" id="SSF55856">
    <property type="entry name" value="Cytochrome b5-like heme/steroid binding domain"/>
    <property type="match status" value="1"/>
</dbReference>
<keyword evidence="6" id="KW-0560">Oxidoreductase</keyword>
<reference evidence="9" key="1">
    <citation type="journal article" date="2016" name="Genome Announc.">
        <title>Draft genome sequence of Aspergillus niger strain An76.</title>
        <authorList>
            <person name="Gong W."/>
            <person name="Cheng Z."/>
            <person name="Zhang H."/>
            <person name="Liu L."/>
            <person name="Gao P."/>
            <person name="Wang L."/>
        </authorList>
    </citation>
    <scope>NUCLEOTIDE SEQUENCE [LARGE SCALE GENOMIC DNA]</scope>
    <source>
        <strain evidence="9">An76</strain>
    </source>
</reference>
<dbReference type="VEuPathDB" id="FungiDB:M747DRAFT_244511"/>
<dbReference type="SMART" id="SM01117">
    <property type="entry name" value="Cyt-b5"/>
    <property type="match status" value="1"/>
</dbReference>
<evidence type="ECO:0000259" key="7">
    <source>
        <dbReference type="PROSITE" id="PS50255"/>
    </source>
</evidence>
<dbReference type="PROSITE" id="PS00476">
    <property type="entry name" value="FATTY_ACID_DESATUR_1"/>
    <property type="match status" value="1"/>
</dbReference>
<comment type="function">
    <text evidence="6">Catalyzes the reduction of fatty acyl-CoA to fatty alcohols.</text>
</comment>
<comment type="similarity">
    <text evidence="6">Belongs to the fatty acyl-CoA reductase family.</text>
</comment>
<keyword evidence="6" id="KW-0521">NADP</keyword>